<evidence type="ECO:0000259" key="1">
    <source>
        <dbReference type="PROSITE" id="PS50181"/>
    </source>
</evidence>
<dbReference type="InterPro" id="IPR055411">
    <property type="entry name" value="LRR_FXL15/At3g58940/PEG3-like"/>
</dbReference>
<evidence type="ECO:0000313" key="3">
    <source>
        <dbReference type="Proteomes" id="UP000264353"/>
    </source>
</evidence>
<dbReference type="InterPro" id="IPR001810">
    <property type="entry name" value="F-box_dom"/>
</dbReference>
<organism evidence="2 3">
    <name type="scientific">Brassica campestris</name>
    <name type="common">Field mustard</name>
    <dbReference type="NCBI Taxonomy" id="3711"/>
    <lineage>
        <taxon>Eukaryota</taxon>
        <taxon>Viridiplantae</taxon>
        <taxon>Streptophyta</taxon>
        <taxon>Embryophyta</taxon>
        <taxon>Tracheophyta</taxon>
        <taxon>Spermatophyta</taxon>
        <taxon>Magnoliopsida</taxon>
        <taxon>eudicotyledons</taxon>
        <taxon>Gunneridae</taxon>
        <taxon>Pentapetalae</taxon>
        <taxon>rosids</taxon>
        <taxon>malvids</taxon>
        <taxon>Brassicales</taxon>
        <taxon>Brassicaceae</taxon>
        <taxon>Brassiceae</taxon>
        <taxon>Brassica</taxon>
    </lineage>
</organism>
<dbReference type="Gene3D" id="3.80.10.10">
    <property type="entry name" value="Ribonuclease Inhibitor"/>
    <property type="match status" value="1"/>
</dbReference>
<dbReference type="Pfam" id="PF24758">
    <property type="entry name" value="LRR_At5g56370"/>
    <property type="match status" value="1"/>
</dbReference>
<dbReference type="InterPro" id="IPR055294">
    <property type="entry name" value="FBL60-like"/>
</dbReference>
<dbReference type="Pfam" id="PF00646">
    <property type="entry name" value="F-box"/>
    <property type="match status" value="1"/>
</dbReference>
<dbReference type="SUPFAM" id="SSF52047">
    <property type="entry name" value="RNI-like"/>
    <property type="match status" value="1"/>
</dbReference>
<name>A0A397YM70_BRACM</name>
<reference evidence="2 3" key="1">
    <citation type="submission" date="2018-06" db="EMBL/GenBank/DDBJ databases">
        <title>WGS assembly of Brassica rapa FPsc.</title>
        <authorList>
            <person name="Bowman J."/>
            <person name="Kohchi T."/>
            <person name="Yamato K."/>
            <person name="Jenkins J."/>
            <person name="Shu S."/>
            <person name="Ishizaki K."/>
            <person name="Yamaoka S."/>
            <person name="Nishihama R."/>
            <person name="Nakamura Y."/>
            <person name="Berger F."/>
            <person name="Adam C."/>
            <person name="Aki S."/>
            <person name="Althoff F."/>
            <person name="Araki T."/>
            <person name="Arteaga-Vazquez M."/>
            <person name="Balasubrmanian S."/>
            <person name="Bauer D."/>
            <person name="Boehm C."/>
            <person name="Briginshaw L."/>
            <person name="Caballero-Perez J."/>
            <person name="Catarino B."/>
            <person name="Chen F."/>
            <person name="Chiyoda S."/>
            <person name="Chovatia M."/>
            <person name="Davies K."/>
            <person name="Delmans M."/>
            <person name="Demura T."/>
            <person name="Dierschke T."/>
            <person name="Dolan L."/>
            <person name="Dorantes-Acosta A."/>
            <person name="Eklund D."/>
            <person name="Florent S."/>
            <person name="Flores-Sandoval E."/>
            <person name="Fujiyama A."/>
            <person name="Fukuzawa H."/>
            <person name="Galik B."/>
            <person name="Grimanelli D."/>
            <person name="Grimwood J."/>
            <person name="Grossniklaus U."/>
            <person name="Hamada T."/>
            <person name="Haseloff J."/>
            <person name="Hetherington A."/>
            <person name="Higo A."/>
            <person name="Hirakawa Y."/>
            <person name="Hundley H."/>
            <person name="Ikeda Y."/>
            <person name="Inoue K."/>
            <person name="Inoue S."/>
            <person name="Ishida S."/>
            <person name="Jia Q."/>
            <person name="Kakita M."/>
            <person name="Kanazawa T."/>
            <person name="Kawai Y."/>
            <person name="Kawashima T."/>
            <person name="Kennedy M."/>
            <person name="Kinose K."/>
            <person name="Kinoshita T."/>
            <person name="Kohara Y."/>
            <person name="Koide E."/>
            <person name="Komatsu K."/>
            <person name="Kopischke S."/>
            <person name="Kubo M."/>
            <person name="Kyozuka J."/>
            <person name="Lagercrantz U."/>
            <person name="Lin S."/>
            <person name="Lindquist E."/>
            <person name="Lipzen A."/>
            <person name="Lu C."/>
            <person name="Luna E."/>
            <person name="Martienssen R."/>
            <person name="Minamino N."/>
            <person name="Mizutani M."/>
            <person name="Mizutani M."/>
            <person name="Mochizuki N."/>
            <person name="Monte I."/>
            <person name="Mosher R."/>
            <person name="Nagasaki H."/>
            <person name="Nakagami H."/>
            <person name="Naramoto S."/>
            <person name="Nishitani K."/>
            <person name="Ohtani M."/>
            <person name="Okamoto T."/>
            <person name="Okumura M."/>
            <person name="Phillips J."/>
            <person name="Pollak B."/>
            <person name="Reinders A."/>
            <person name="Roevekamp M."/>
            <person name="Sano R."/>
            <person name="Sawa S."/>
            <person name="Schmid M."/>
            <person name="Shirakawa M."/>
            <person name="Solano R."/>
            <person name="Spunde A."/>
            <person name="Suetsugu N."/>
            <person name="Sugano S."/>
            <person name="Sugiyama A."/>
            <person name="Sun R."/>
            <person name="Suzuki Y."/>
            <person name="Takenaka M."/>
            <person name="Takezawa D."/>
            <person name="Tomogane H."/>
            <person name="Tsuzuki M."/>
            <person name="Ueda T."/>
            <person name="Umeda M."/>
            <person name="Ward J."/>
            <person name="Watanabe Y."/>
            <person name="Yazaki K."/>
            <person name="Yokoyama R."/>
            <person name="Yoshitake Y."/>
            <person name="Yotsui I."/>
            <person name="Zachgo S."/>
            <person name="Schmutz J."/>
        </authorList>
    </citation>
    <scope>NUCLEOTIDE SEQUENCE [LARGE SCALE GENOMIC DNA]</scope>
    <source>
        <strain evidence="3">cv. B-3</strain>
    </source>
</reference>
<dbReference type="AlphaFoldDB" id="A0A397YM70"/>
<dbReference type="InterPro" id="IPR036047">
    <property type="entry name" value="F-box-like_dom_sf"/>
</dbReference>
<accession>A0A397YM70</accession>
<feature type="domain" description="F-box" evidence="1">
    <location>
        <begin position="1"/>
        <end position="38"/>
    </location>
</feature>
<dbReference type="PANTHER" id="PTHR31293">
    <property type="entry name" value="RNI-LIKE SUPERFAMILY PROTEIN"/>
    <property type="match status" value="1"/>
</dbReference>
<dbReference type="InterPro" id="IPR006566">
    <property type="entry name" value="FBD"/>
</dbReference>
<dbReference type="EMBL" id="CM010634">
    <property type="protein sequence ID" value="RID54509.1"/>
    <property type="molecule type" value="Genomic_DNA"/>
</dbReference>
<dbReference type="PROSITE" id="PS50181">
    <property type="entry name" value="FBOX"/>
    <property type="match status" value="1"/>
</dbReference>
<dbReference type="SUPFAM" id="SSF81383">
    <property type="entry name" value="F-box domain"/>
    <property type="match status" value="1"/>
</dbReference>
<dbReference type="SMART" id="SM00579">
    <property type="entry name" value="FBD"/>
    <property type="match status" value="1"/>
</dbReference>
<dbReference type="Gene3D" id="1.20.1280.50">
    <property type="match status" value="1"/>
</dbReference>
<dbReference type="CDD" id="cd22160">
    <property type="entry name" value="F-box_AtFBL13-like"/>
    <property type="match status" value="1"/>
</dbReference>
<proteinExistence type="predicted"/>
<gene>
    <name evidence="2" type="ORF">BRARA_G01824</name>
</gene>
<dbReference type="InterPro" id="IPR032675">
    <property type="entry name" value="LRR_dom_sf"/>
</dbReference>
<protein>
    <recommendedName>
        <fullName evidence="1">F-box domain-containing protein</fullName>
    </recommendedName>
</protein>
<evidence type="ECO:0000313" key="2">
    <source>
        <dbReference type="EMBL" id="RID54509.1"/>
    </source>
</evidence>
<dbReference type="Proteomes" id="UP000264353">
    <property type="component" value="Chromosome A7"/>
</dbReference>
<dbReference type="PANTHER" id="PTHR31293:SF16">
    <property type="entry name" value="RNI-LIKE SUPERFAMILY PROTEIN"/>
    <property type="match status" value="1"/>
</dbReference>
<dbReference type="InterPro" id="IPR053781">
    <property type="entry name" value="F-box_AtFBL13-like"/>
</dbReference>
<sequence>MDRVSNLPDEVLSHILSFLTTKEAALTSILAKRWRNLLAFVPSLTIDDSVFLHPEEGKQDREEVKQSFMDFVDRVLALQGNSPLKKFSLKCVTVDDTDRVDGWVSNALARGAVSDLDLKIIIPSDIGEFYKLSPKCFECNTLVSLKIHRGIDISLVAGRILLPLLKTLVLDSVPVCPNEFEILLHALPSLEELLLDCVMWKGMEDVTVSSSSLKTLTMTLDYTLKSLSFDAPSLLHFKYSGYAALDYPVVNMGNLVDAQIDFFLSDSQLKQLREPDNDEDAHRYSKVWKLFHGTRYVGNLSLLPDTLEVLSMCSESMPVFNNLKSLTIRSDEDRGWQAMPALLSNCPHLETLVIKGLVHRVTDKCGDVCDCISREDKGLSLKLCPVKVMTIHRFQGTKKEMAMMKHFLDYFPCLKEMRIYAEENNNPSRLGNHEVCKRVLEMFQLYNKLSSCKVKLMVGDVLCRLSG</sequence>